<dbReference type="InterPro" id="IPR036823">
    <property type="entry name" value="Ribosomal_uS7_dom_sf"/>
</dbReference>
<keyword evidence="3" id="KW-0687">Ribonucleoprotein</keyword>
<evidence type="ECO:0000256" key="3">
    <source>
        <dbReference type="ARBA" id="ARBA00023274"/>
    </source>
</evidence>
<evidence type="ECO:0000256" key="1">
    <source>
        <dbReference type="ARBA" id="ARBA00007151"/>
    </source>
</evidence>
<dbReference type="PIRSF" id="PIRSF002122">
    <property type="entry name" value="RPS7p_RPS7a_RPS5e_RPS7o"/>
    <property type="match status" value="1"/>
</dbReference>
<dbReference type="AlphaFoldDB" id="B0CN85"/>
<gene>
    <name evidence="5" type="ORF">LACBIDRAFT_162354</name>
</gene>
<dbReference type="SUPFAM" id="SSF47973">
    <property type="entry name" value="Ribosomal protein S7"/>
    <property type="match status" value="1"/>
</dbReference>
<dbReference type="Pfam" id="PF00177">
    <property type="entry name" value="Ribosomal_S7"/>
    <property type="match status" value="1"/>
</dbReference>
<dbReference type="InParanoid" id="B0CN85"/>
<dbReference type="STRING" id="486041.B0CN85"/>
<feature type="domain" description="Small ribosomal subunit protein uS7" evidence="4">
    <location>
        <begin position="14"/>
        <end position="145"/>
    </location>
</feature>
<evidence type="ECO:0000259" key="4">
    <source>
        <dbReference type="Pfam" id="PF00177"/>
    </source>
</evidence>
<dbReference type="RefSeq" id="XP_001873466.1">
    <property type="nucleotide sequence ID" value="XM_001873431.1"/>
</dbReference>
<evidence type="ECO:0000313" key="5">
    <source>
        <dbReference type="EMBL" id="EDR15258.1"/>
    </source>
</evidence>
<dbReference type="OrthoDB" id="9972728at2759"/>
<dbReference type="GeneID" id="6069938"/>
<dbReference type="InterPro" id="IPR023798">
    <property type="entry name" value="Ribosomal_uS7_dom"/>
</dbReference>
<evidence type="ECO:0000256" key="2">
    <source>
        <dbReference type="ARBA" id="ARBA00022980"/>
    </source>
</evidence>
<sequence length="145" mass="16328">SSRLPAFYDIPPAHDPLLHLLTTSIMKNGRYSKAAKITSDTLLYIHTYTRAPALPILRSAILMASPAVRNVRFKSGSKSQVRPYPLNERQRTKKGIDWLLAEVKGKMSGRTLQERLAREVIAIVRGDSPVLKLREDAHKLAMVNR</sequence>
<dbReference type="KEGG" id="lbc:LACBIDRAFT_162354"/>
<dbReference type="GO" id="GO:0005840">
    <property type="term" value="C:ribosome"/>
    <property type="evidence" value="ECO:0007669"/>
    <property type="project" value="UniProtKB-KW"/>
</dbReference>
<organism evidence="6">
    <name type="scientific">Laccaria bicolor (strain S238N-H82 / ATCC MYA-4686)</name>
    <name type="common">Bicoloured deceiver</name>
    <name type="synonym">Laccaria laccata var. bicolor</name>
    <dbReference type="NCBI Taxonomy" id="486041"/>
    <lineage>
        <taxon>Eukaryota</taxon>
        <taxon>Fungi</taxon>
        <taxon>Dikarya</taxon>
        <taxon>Basidiomycota</taxon>
        <taxon>Agaricomycotina</taxon>
        <taxon>Agaricomycetes</taxon>
        <taxon>Agaricomycetidae</taxon>
        <taxon>Agaricales</taxon>
        <taxon>Agaricineae</taxon>
        <taxon>Hydnangiaceae</taxon>
        <taxon>Laccaria</taxon>
    </lineage>
</organism>
<protein>
    <submittedName>
        <fullName evidence="5">Predicted protein</fullName>
    </submittedName>
</protein>
<keyword evidence="2" id="KW-0689">Ribosomal protein</keyword>
<dbReference type="Gene3D" id="1.10.455.10">
    <property type="entry name" value="Ribosomal protein S7 domain"/>
    <property type="match status" value="1"/>
</dbReference>
<dbReference type="GO" id="GO:0006412">
    <property type="term" value="P:translation"/>
    <property type="evidence" value="ECO:0007669"/>
    <property type="project" value="InterPro"/>
</dbReference>
<dbReference type="EMBL" id="DS547091">
    <property type="protein sequence ID" value="EDR15258.1"/>
    <property type="molecule type" value="Genomic_DNA"/>
</dbReference>
<comment type="similarity">
    <text evidence="1">Belongs to the universal ribosomal protein uS7 family.</text>
</comment>
<feature type="non-terminal residue" evidence="5">
    <location>
        <position position="145"/>
    </location>
</feature>
<keyword evidence="6" id="KW-1185">Reference proteome</keyword>
<dbReference type="InterPro" id="IPR000235">
    <property type="entry name" value="Ribosomal_uS7"/>
</dbReference>
<name>B0CN85_LACBS</name>
<dbReference type="InterPro" id="IPR047988">
    <property type="entry name" value="Ribosomal_uS7m_fungi"/>
</dbReference>
<dbReference type="PANTHER" id="PTHR11205">
    <property type="entry name" value="RIBOSOMAL PROTEIN S7"/>
    <property type="match status" value="1"/>
</dbReference>
<evidence type="ECO:0000313" key="6">
    <source>
        <dbReference type="Proteomes" id="UP000001194"/>
    </source>
</evidence>
<dbReference type="FunCoup" id="B0CN85">
    <property type="interactions" value="166"/>
</dbReference>
<dbReference type="Proteomes" id="UP000001194">
    <property type="component" value="Unassembled WGS sequence"/>
</dbReference>
<reference evidence="5 6" key="1">
    <citation type="journal article" date="2008" name="Nature">
        <title>The genome of Laccaria bicolor provides insights into mycorrhizal symbiosis.</title>
        <authorList>
            <person name="Martin F."/>
            <person name="Aerts A."/>
            <person name="Ahren D."/>
            <person name="Brun A."/>
            <person name="Danchin E.G.J."/>
            <person name="Duchaussoy F."/>
            <person name="Gibon J."/>
            <person name="Kohler A."/>
            <person name="Lindquist E."/>
            <person name="Pereda V."/>
            <person name="Salamov A."/>
            <person name="Shapiro H.J."/>
            <person name="Wuyts J."/>
            <person name="Blaudez D."/>
            <person name="Buee M."/>
            <person name="Brokstein P."/>
            <person name="Canbaeck B."/>
            <person name="Cohen D."/>
            <person name="Courty P.E."/>
            <person name="Coutinho P.M."/>
            <person name="Delaruelle C."/>
            <person name="Detter J.C."/>
            <person name="Deveau A."/>
            <person name="DiFazio S."/>
            <person name="Duplessis S."/>
            <person name="Fraissinet-Tachet L."/>
            <person name="Lucic E."/>
            <person name="Frey-Klett P."/>
            <person name="Fourrey C."/>
            <person name="Feussner I."/>
            <person name="Gay G."/>
            <person name="Grimwood J."/>
            <person name="Hoegger P.J."/>
            <person name="Jain P."/>
            <person name="Kilaru S."/>
            <person name="Labbe J."/>
            <person name="Lin Y.C."/>
            <person name="Legue V."/>
            <person name="Le Tacon F."/>
            <person name="Marmeisse R."/>
            <person name="Melayah D."/>
            <person name="Montanini B."/>
            <person name="Muratet M."/>
            <person name="Nehls U."/>
            <person name="Niculita-Hirzel H."/>
            <person name="Oudot-Le Secq M.P."/>
            <person name="Peter M."/>
            <person name="Quesneville H."/>
            <person name="Rajashekar B."/>
            <person name="Reich M."/>
            <person name="Rouhier N."/>
            <person name="Schmutz J."/>
            <person name="Yin T."/>
            <person name="Chalot M."/>
            <person name="Henrissat B."/>
            <person name="Kuees U."/>
            <person name="Lucas S."/>
            <person name="Van de Peer Y."/>
            <person name="Podila G.K."/>
            <person name="Polle A."/>
            <person name="Pukkila P.J."/>
            <person name="Richardson P.M."/>
            <person name="Rouze P."/>
            <person name="Sanders I.R."/>
            <person name="Stajich J.E."/>
            <person name="Tunlid A."/>
            <person name="Tuskan G."/>
            <person name="Grigoriev I.V."/>
        </authorList>
    </citation>
    <scope>NUCLEOTIDE SEQUENCE [LARGE SCALE GENOMIC DNA]</scope>
    <source>
        <strain evidence="6">S238N-H82 / ATCC MYA-4686</strain>
    </source>
</reference>
<dbReference type="CDD" id="cd14868">
    <property type="entry name" value="uS7_Mitochondria_Fungi"/>
    <property type="match status" value="1"/>
</dbReference>
<proteinExistence type="inferred from homology"/>
<feature type="non-terminal residue" evidence="5">
    <location>
        <position position="1"/>
    </location>
</feature>
<accession>B0CN85</accession>
<dbReference type="HOGENOM" id="CLU_072226_2_2_1"/>
<dbReference type="GO" id="GO:1990904">
    <property type="term" value="C:ribonucleoprotein complex"/>
    <property type="evidence" value="ECO:0007669"/>
    <property type="project" value="UniProtKB-KW"/>
</dbReference>